<evidence type="ECO:0008006" key="3">
    <source>
        <dbReference type="Google" id="ProtNLM"/>
    </source>
</evidence>
<dbReference type="EMBL" id="BCMS01000001">
    <property type="protein sequence ID" value="GAQ21819.1"/>
    <property type="molecule type" value="Genomic_DNA"/>
</dbReference>
<proteinExistence type="predicted"/>
<dbReference type="GO" id="GO:0000287">
    <property type="term" value="F:magnesium ion binding"/>
    <property type="evidence" value="ECO:0007669"/>
    <property type="project" value="InterPro"/>
</dbReference>
<sequence>MTDPNFWAVLDALMADADVVVERPAGSAHPRFPDTPYPLDYGSLRGTTSGDGAEIDVFVGHPGARAVTGVVATVDARKRDTELKLLLGCTPGQMQAVQAFLSWPGSFGCVVLPRPTSHPLDHSGRSGQE</sequence>
<evidence type="ECO:0000313" key="1">
    <source>
        <dbReference type="EMBL" id="GAQ21819.1"/>
    </source>
</evidence>
<dbReference type="InterPro" id="IPR036649">
    <property type="entry name" value="Pyrophosphatase_sf"/>
</dbReference>
<comment type="caution">
    <text evidence="1">The sequence shown here is derived from an EMBL/GenBank/DDBJ whole genome shotgun (WGS) entry which is preliminary data.</text>
</comment>
<organism evidence="1 2">
    <name type="scientific">Deinococcus grandis</name>
    <dbReference type="NCBI Taxonomy" id="57498"/>
    <lineage>
        <taxon>Bacteria</taxon>
        <taxon>Thermotogati</taxon>
        <taxon>Deinococcota</taxon>
        <taxon>Deinococci</taxon>
        <taxon>Deinococcales</taxon>
        <taxon>Deinococcaceae</taxon>
        <taxon>Deinococcus</taxon>
    </lineage>
</organism>
<keyword evidence="2" id="KW-1185">Reference proteome</keyword>
<dbReference type="Proteomes" id="UP000056209">
    <property type="component" value="Unassembled WGS sequence"/>
</dbReference>
<dbReference type="GO" id="GO:0005737">
    <property type="term" value="C:cytoplasm"/>
    <property type="evidence" value="ECO:0007669"/>
    <property type="project" value="InterPro"/>
</dbReference>
<evidence type="ECO:0000313" key="2">
    <source>
        <dbReference type="Proteomes" id="UP000056209"/>
    </source>
</evidence>
<dbReference type="GO" id="GO:0004427">
    <property type="term" value="F:inorganic diphosphate phosphatase activity"/>
    <property type="evidence" value="ECO:0007669"/>
    <property type="project" value="InterPro"/>
</dbReference>
<gene>
    <name evidence="1" type="ORF">DEIGR_101846</name>
</gene>
<dbReference type="SUPFAM" id="SSF50324">
    <property type="entry name" value="Inorganic pyrophosphatase"/>
    <property type="match status" value="1"/>
</dbReference>
<dbReference type="GO" id="GO:0006796">
    <property type="term" value="P:phosphate-containing compound metabolic process"/>
    <property type="evidence" value="ECO:0007669"/>
    <property type="project" value="InterPro"/>
</dbReference>
<accession>A0A100HJC2</accession>
<name>A0A100HJC2_9DEIO</name>
<reference evidence="2" key="1">
    <citation type="submission" date="2015-11" db="EMBL/GenBank/DDBJ databases">
        <title>Draft Genome Sequence of the Radioresistant Bacterium Deinococcus grandis, Isolated from Freshwater Fish in Japan.</title>
        <authorList>
            <person name="Satoh K."/>
            <person name="Onodera T."/>
            <person name="Omoso K."/>
            <person name="Takeda-Yano K."/>
            <person name="Katayama T."/>
            <person name="Oono Y."/>
            <person name="Narumi I."/>
        </authorList>
    </citation>
    <scope>NUCLEOTIDE SEQUENCE [LARGE SCALE GENOMIC DNA]</scope>
    <source>
        <strain evidence="2">ATCC 43672</strain>
    </source>
</reference>
<dbReference type="RefSeq" id="WP_236704711.1">
    <property type="nucleotide sequence ID" value="NZ_BCMS01000001.1"/>
</dbReference>
<protein>
    <recommendedName>
        <fullName evidence="3">Inorganic pyrophosphatase</fullName>
    </recommendedName>
</protein>
<dbReference type="AlphaFoldDB" id="A0A100HJC2"/>